<dbReference type="Proteomes" id="UP000308600">
    <property type="component" value="Unassembled WGS sequence"/>
</dbReference>
<accession>A0ACD3A138</accession>
<reference evidence="1 2" key="1">
    <citation type="journal article" date="2019" name="Nat. Ecol. Evol.">
        <title>Megaphylogeny resolves global patterns of mushroom evolution.</title>
        <authorList>
            <person name="Varga T."/>
            <person name="Krizsan K."/>
            <person name="Foldi C."/>
            <person name="Dima B."/>
            <person name="Sanchez-Garcia M."/>
            <person name="Sanchez-Ramirez S."/>
            <person name="Szollosi G.J."/>
            <person name="Szarkandi J.G."/>
            <person name="Papp V."/>
            <person name="Albert L."/>
            <person name="Andreopoulos W."/>
            <person name="Angelini C."/>
            <person name="Antonin V."/>
            <person name="Barry K.W."/>
            <person name="Bougher N.L."/>
            <person name="Buchanan P."/>
            <person name="Buyck B."/>
            <person name="Bense V."/>
            <person name="Catcheside P."/>
            <person name="Chovatia M."/>
            <person name="Cooper J."/>
            <person name="Damon W."/>
            <person name="Desjardin D."/>
            <person name="Finy P."/>
            <person name="Geml J."/>
            <person name="Haridas S."/>
            <person name="Hughes K."/>
            <person name="Justo A."/>
            <person name="Karasinski D."/>
            <person name="Kautmanova I."/>
            <person name="Kiss B."/>
            <person name="Kocsube S."/>
            <person name="Kotiranta H."/>
            <person name="LaButti K.M."/>
            <person name="Lechner B.E."/>
            <person name="Liimatainen K."/>
            <person name="Lipzen A."/>
            <person name="Lukacs Z."/>
            <person name="Mihaltcheva S."/>
            <person name="Morgado L.N."/>
            <person name="Niskanen T."/>
            <person name="Noordeloos M.E."/>
            <person name="Ohm R.A."/>
            <person name="Ortiz-Santana B."/>
            <person name="Ovrebo C."/>
            <person name="Racz N."/>
            <person name="Riley R."/>
            <person name="Savchenko A."/>
            <person name="Shiryaev A."/>
            <person name="Soop K."/>
            <person name="Spirin V."/>
            <person name="Szebenyi C."/>
            <person name="Tomsovsky M."/>
            <person name="Tulloss R.E."/>
            <person name="Uehling J."/>
            <person name="Grigoriev I.V."/>
            <person name="Vagvolgyi C."/>
            <person name="Papp T."/>
            <person name="Martin F.M."/>
            <person name="Miettinen O."/>
            <person name="Hibbett D.S."/>
            <person name="Nagy L.G."/>
        </authorList>
    </citation>
    <scope>NUCLEOTIDE SEQUENCE [LARGE SCALE GENOMIC DNA]</scope>
    <source>
        <strain evidence="1 2">NL-1719</strain>
    </source>
</reference>
<proteinExistence type="predicted"/>
<sequence length="127" mass="14739">MDKLKNPKFILRFKRKSEFSRETIYQRLKPLGLDPFPIPLPKHDQDRTFSRPFISSIYGGSQKAERQIDGDSFFEKTGISNFLYINLWRYYHVPEVPGTPGLYMTVMDTGTELCADLSGVWVLFQAP</sequence>
<dbReference type="EMBL" id="ML208992">
    <property type="protein sequence ID" value="TFK59391.1"/>
    <property type="molecule type" value="Genomic_DNA"/>
</dbReference>
<keyword evidence="2" id="KW-1185">Reference proteome</keyword>
<name>A0ACD3A138_9AGAR</name>
<organism evidence="1 2">
    <name type="scientific">Pluteus cervinus</name>
    <dbReference type="NCBI Taxonomy" id="181527"/>
    <lineage>
        <taxon>Eukaryota</taxon>
        <taxon>Fungi</taxon>
        <taxon>Dikarya</taxon>
        <taxon>Basidiomycota</taxon>
        <taxon>Agaricomycotina</taxon>
        <taxon>Agaricomycetes</taxon>
        <taxon>Agaricomycetidae</taxon>
        <taxon>Agaricales</taxon>
        <taxon>Pluteineae</taxon>
        <taxon>Pluteaceae</taxon>
        <taxon>Pluteus</taxon>
    </lineage>
</organism>
<protein>
    <submittedName>
        <fullName evidence="1">Uncharacterized protein</fullName>
    </submittedName>
</protein>
<evidence type="ECO:0000313" key="2">
    <source>
        <dbReference type="Proteomes" id="UP000308600"/>
    </source>
</evidence>
<gene>
    <name evidence="1" type="ORF">BDN72DRAFT_615585</name>
</gene>
<evidence type="ECO:0000313" key="1">
    <source>
        <dbReference type="EMBL" id="TFK59391.1"/>
    </source>
</evidence>